<keyword evidence="12" id="KW-1185">Reference proteome</keyword>
<feature type="transmembrane region" description="Helical" evidence="10">
    <location>
        <begin position="93"/>
        <end position="116"/>
    </location>
</feature>
<dbReference type="GO" id="GO:0046677">
    <property type="term" value="P:response to antibiotic"/>
    <property type="evidence" value="ECO:0007669"/>
    <property type="project" value="UniProtKB-KW"/>
</dbReference>
<feature type="transmembrane region" description="Helical" evidence="10">
    <location>
        <begin position="169"/>
        <end position="188"/>
    </location>
</feature>
<feature type="transmembrane region" description="Helical" evidence="10">
    <location>
        <begin position="48"/>
        <end position="72"/>
    </location>
</feature>
<dbReference type="PANTHER" id="PTHR43823:SF3">
    <property type="entry name" value="MULTIDRUG EXPORT PROTEIN MEPA"/>
    <property type="match status" value="1"/>
</dbReference>
<dbReference type="CDD" id="cd13143">
    <property type="entry name" value="MATE_MepA_like"/>
    <property type="match status" value="1"/>
</dbReference>
<keyword evidence="4" id="KW-0813">Transport</keyword>
<keyword evidence="9" id="KW-0046">Antibiotic resistance</keyword>
<dbReference type="InterPro" id="IPR002528">
    <property type="entry name" value="MATE_fam"/>
</dbReference>
<keyword evidence="7 10" id="KW-1133">Transmembrane helix</keyword>
<keyword evidence="5" id="KW-1003">Cell membrane</keyword>
<evidence type="ECO:0000313" key="12">
    <source>
        <dbReference type="Proteomes" id="UP000277811"/>
    </source>
</evidence>
<evidence type="ECO:0000256" key="3">
    <source>
        <dbReference type="ARBA" id="ARBA00022106"/>
    </source>
</evidence>
<feature type="transmembrane region" description="Helical" evidence="10">
    <location>
        <begin position="136"/>
        <end position="157"/>
    </location>
</feature>
<feature type="transmembrane region" description="Helical" evidence="10">
    <location>
        <begin position="315"/>
        <end position="337"/>
    </location>
</feature>
<dbReference type="InterPro" id="IPR045070">
    <property type="entry name" value="MATE_MepA-like"/>
</dbReference>
<dbReference type="InterPro" id="IPR051327">
    <property type="entry name" value="MATE_MepA_subfamily"/>
</dbReference>
<evidence type="ECO:0000256" key="9">
    <source>
        <dbReference type="ARBA" id="ARBA00023251"/>
    </source>
</evidence>
<evidence type="ECO:0000256" key="5">
    <source>
        <dbReference type="ARBA" id="ARBA00022475"/>
    </source>
</evidence>
<dbReference type="Proteomes" id="UP000277811">
    <property type="component" value="Unassembled WGS sequence"/>
</dbReference>
<evidence type="ECO:0000256" key="4">
    <source>
        <dbReference type="ARBA" id="ARBA00022448"/>
    </source>
</evidence>
<evidence type="ECO:0000256" key="8">
    <source>
        <dbReference type="ARBA" id="ARBA00023136"/>
    </source>
</evidence>
<dbReference type="PANTHER" id="PTHR43823">
    <property type="entry name" value="SPORULATION PROTEIN YKVU"/>
    <property type="match status" value="1"/>
</dbReference>
<feature type="transmembrane region" description="Helical" evidence="10">
    <location>
        <begin position="21"/>
        <end position="42"/>
    </location>
</feature>
<dbReference type="AlphaFoldDB" id="A0A498R955"/>
<feature type="transmembrane region" description="Helical" evidence="10">
    <location>
        <begin position="194"/>
        <end position="214"/>
    </location>
</feature>
<comment type="subcellular location">
    <subcellularLocation>
        <location evidence="1">Cell membrane</location>
        <topology evidence="1">Multi-pass membrane protein</topology>
    </subcellularLocation>
</comment>
<evidence type="ECO:0000256" key="2">
    <source>
        <dbReference type="ARBA" id="ARBA00008417"/>
    </source>
</evidence>
<name>A0A498R955_9FIRM</name>
<dbReference type="GO" id="GO:0015297">
    <property type="term" value="F:antiporter activity"/>
    <property type="evidence" value="ECO:0007669"/>
    <property type="project" value="InterPro"/>
</dbReference>
<dbReference type="PIRSF" id="PIRSF006603">
    <property type="entry name" value="DinF"/>
    <property type="match status" value="1"/>
</dbReference>
<evidence type="ECO:0000256" key="10">
    <source>
        <dbReference type="SAM" id="Phobius"/>
    </source>
</evidence>
<evidence type="ECO:0000256" key="7">
    <source>
        <dbReference type="ARBA" id="ARBA00022989"/>
    </source>
</evidence>
<dbReference type="RefSeq" id="WP_122627613.1">
    <property type="nucleotide sequence ID" value="NZ_UPPP01000066.1"/>
</dbReference>
<evidence type="ECO:0000313" key="11">
    <source>
        <dbReference type="EMBL" id="VBB06673.1"/>
    </source>
</evidence>
<evidence type="ECO:0000256" key="6">
    <source>
        <dbReference type="ARBA" id="ARBA00022692"/>
    </source>
</evidence>
<feature type="transmembrane region" description="Helical" evidence="10">
    <location>
        <begin position="271"/>
        <end position="294"/>
    </location>
</feature>
<keyword evidence="6 10" id="KW-0812">Transmembrane</keyword>
<gene>
    <name evidence="11" type="ORF">LUCI_1909</name>
</gene>
<dbReference type="OrthoDB" id="9811110at2"/>
<feature type="transmembrane region" description="Helical" evidence="10">
    <location>
        <begin position="234"/>
        <end position="259"/>
    </location>
</feature>
<dbReference type="InterPro" id="IPR048279">
    <property type="entry name" value="MdtK-like"/>
</dbReference>
<evidence type="ECO:0000256" key="1">
    <source>
        <dbReference type="ARBA" id="ARBA00004651"/>
    </source>
</evidence>
<dbReference type="GO" id="GO:0042910">
    <property type="term" value="F:xenobiotic transmembrane transporter activity"/>
    <property type="evidence" value="ECO:0007669"/>
    <property type="project" value="InterPro"/>
</dbReference>
<dbReference type="GO" id="GO:0005886">
    <property type="term" value="C:plasma membrane"/>
    <property type="evidence" value="ECO:0007669"/>
    <property type="project" value="UniProtKB-SubCell"/>
</dbReference>
<dbReference type="Pfam" id="PF01554">
    <property type="entry name" value="MatE"/>
    <property type="match status" value="2"/>
</dbReference>
<comment type="similarity">
    <text evidence="2">Belongs to the multi antimicrobial extrusion (MATE) (TC 2.A.66.1) family. MepA subfamily.</text>
</comment>
<keyword evidence="8 10" id="KW-0472">Membrane</keyword>
<reference evidence="11 12" key="1">
    <citation type="submission" date="2018-06" db="EMBL/GenBank/DDBJ databases">
        <authorList>
            <person name="Strepis N."/>
        </authorList>
    </citation>
    <scope>NUCLEOTIDE SEQUENCE [LARGE SCALE GENOMIC DNA]</scope>
    <source>
        <strain evidence="11">LUCI</strain>
    </source>
</reference>
<accession>A0A498R955</accession>
<feature type="transmembrane region" description="Helical" evidence="10">
    <location>
        <begin position="357"/>
        <end position="379"/>
    </location>
</feature>
<sequence>MNRSKSLEVDSIGVLLRRFSLPAILGMVVNALYNIVDSIFVGNGVGEIGLAAVTIAFPIMMILMGFGMLIGVGAAAETSLYLGAKQQETAEKILGNALTLSLSLAVGLTAVILAFLDPLLVALGAEPGVLPYARDFMRIILVGSVFMHIGFGLNSMIRAEGNPRTAMETMLISAVLNMILNPIFIFGFKMGISGSALATVISQFVSAVWVVYYFSSGASLLKLRRCNLRPQRDIVLGIIKIGLSPFLMQVGASAVIVIFNFQLMKYGGELAVASIGIIMRVNMLILMPIFGISQGVQPIIGYNYGARQYHRVVEALKMAVLAATLICFAGFAVVQLFNTSIIRLFNDDPQLVATGSNGLRITLMLLPVVGFQIISANYFQATGKAGYAILLSMSRQVVLLIPFIWLLPGFFGINGIWAAGPLSDLGSFLLTGAYLFRDLRKLQPANGE</sequence>
<proteinExistence type="inferred from homology"/>
<protein>
    <recommendedName>
        <fullName evidence="3">Multidrug export protein MepA</fullName>
    </recommendedName>
</protein>
<dbReference type="NCBIfam" id="TIGR00797">
    <property type="entry name" value="matE"/>
    <property type="match status" value="1"/>
</dbReference>
<organism evidence="11 12">
    <name type="scientific">Lucifera butyrica</name>
    <dbReference type="NCBI Taxonomy" id="1351585"/>
    <lineage>
        <taxon>Bacteria</taxon>
        <taxon>Bacillati</taxon>
        <taxon>Bacillota</taxon>
        <taxon>Negativicutes</taxon>
        <taxon>Veillonellales</taxon>
        <taxon>Veillonellaceae</taxon>
        <taxon>Lucifera</taxon>
    </lineage>
</organism>
<dbReference type="EMBL" id="UPPP01000066">
    <property type="protein sequence ID" value="VBB06673.1"/>
    <property type="molecule type" value="Genomic_DNA"/>
</dbReference>